<evidence type="ECO:0000256" key="1">
    <source>
        <dbReference type="ARBA" id="ARBA00004651"/>
    </source>
</evidence>
<evidence type="ECO:0000256" key="5">
    <source>
        <dbReference type="ARBA" id="ARBA00023136"/>
    </source>
</evidence>
<evidence type="ECO:0000256" key="2">
    <source>
        <dbReference type="ARBA" id="ARBA00022475"/>
    </source>
</evidence>
<keyword evidence="5 6" id="KW-0472">Membrane</keyword>
<dbReference type="Proteomes" id="UP001396646">
    <property type="component" value="Unassembled WGS sequence"/>
</dbReference>
<keyword evidence="8" id="KW-1185">Reference proteome</keyword>
<sequence length="270" mass="31150">MGIGLTDIERESYKDSPVHRLDGRIKIIAFISIVFYVASLPRMDDANFAKLLVLESYLLLLMVIGNLNLLYVLARIIAVIPFGLGLAIFQPFIRQPFIETFTVYPMSLPFGLTITYEGLDFGLMLMARFIVCVTSVIVLSSTMRMNDLVVSARRLGIPREFTLLLTMMVRYLFVFWSVLKRIRVAQKSRLFDMWNKDVPRRWILEQVGNTISSLFVQSYEQGERTYVGMLCRGYGNDHSNLYFRKSKMQGKDTFFGIFTIGLILFVHIFL</sequence>
<evidence type="ECO:0000313" key="7">
    <source>
        <dbReference type="EMBL" id="MEL4306126.1"/>
    </source>
</evidence>
<dbReference type="InterPro" id="IPR003339">
    <property type="entry name" value="ABC/ECF_trnsptr_transmembrane"/>
</dbReference>
<comment type="caution">
    <text evidence="7">The sequence shown here is derived from an EMBL/GenBank/DDBJ whole genome shotgun (WGS) entry which is preliminary data.</text>
</comment>
<dbReference type="InterPro" id="IPR051611">
    <property type="entry name" value="ECF_transporter_component"/>
</dbReference>
<dbReference type="NCBIfam" id="TIGR02454">
    <property type="entry name" value="ECF_T_CbiQ"/>
    <property type="match status" value="1"/>
</dbReference>
<name>A0ABU9KUP4_9EURY</name>
<feature type="transmembrane region" description="Helical" evidence="6">
    <location>
        <begin position="161"/>
        <end position="179"/>
    </location>
</feature>
<dbReference type="EMBL" id="JBCAUS010000006">
    <property type="protein sequence ID" value="MEL4306126.1"/>
    <property type="molecule type" value="Genomic_DNA"/>
</dbReference>
<gene>
    <name evidence="7" type="primary">cbiQ</name>
    <name evidence="7" type="ORF">WOA13_09870</name>
</gene>
<dbReference type="Pfam" id="PF02361">
    <property type="entry name" value="CbiQ"/>
    <property type="match status" value="1"/>
</dbReference>
<keyword evidence="3 6" id="KW-0812">Transmembrane</keyword>
<evidence type="ECO:0000256" key="3">
    <source>
        <dbReference type="ARBA" id="ARBA00022692"/>
    </source>
</evidence>
<dbReference type="PANTHER" id="PTHR34857:SF2">
    <property type="entry name" value="SLL0384 PROTEIN"/>
    <property type="match status" value="1"/>
</dbReference>
<dbReference type="InterPro" id="IPR012809">
    <property type="entry name" value="ECF_CbiQ"/>
</dbReference>
<evidence type="ECO:0000313" key="8">
    <source>
        <dbReference type="Proteomes" id="UP001396646"/>
    </source>
</evidence>
<keyword evidence="4 6" id="KW-1133">Transmembrane helix</keyword>
<organism evidence="7 8">
    <name type="scientific">Methanococcoides cohabitans</name>
    <dbReference type="NCBI Taxonomy" id="3136559"/>
    <lineage>
        <taxon>Archaea</taxon>
        <taxon>Methanobacteriati</taxon>
        <taxon>Methanobacteriota</taxon>
        <taxon>Stenosarchaea group</taxon>
        <taxon>Methanomicrobia</taxon>
        <taxon>Methanosarcinales</taxon>
        <taxon>Methanosarcinaceae</taxon>
        <taxon>Methanococcoides</taxon>
    </lineage>
</organism>
<accession>A0ABU9KUP4</accession>
<keyword evidence="2" id="KW-1003">Cell membrane</keyword>
<protein>
    <submittedName>
        <fullName evidence="7">Cobalt ECF transporter T component CbiQ</fullName>
    </submittedName>
</protein>
<comment type="subcellular location">
    <subcellularLocation>
        <location evidence="1">Cell membrane</location>
        <topology evidence="1">Multi-pass membrane protein</topology>
    </subcellularLocation>
</comment>
<feature type="transmembrane region" description="Helical" evidence="6">
    <location>
        <begin position="121"/>
        <end position="141"/>
    </location>
</feature>
<feature type="transmembrane region" description="Helical" evidence="6">
    <location>
        <begin position="58"/>
        <end position="89"/>
    </location>
</feature>
<feature type="transmembrane region" description="Helical" evidence="6">
    <location>
        <begin position="253"/>
        <end position="269"/>
    </location>
</feature>
<reference evidence="7 8" key="1">
    <citation type="submission" date="2024-04" db="EMBL/GenBank/DDBJ databases">
        <title>Methanococcoides sp. LMO-2.</title>
        <authorList>
            <person name="Liang L."/>
        </authorList>
    </citation>
    <scope>NUCLEOTIDE SEQUENCE [LARGE SCALE GENOMIC DNA]</scope>
    <source>
        <strain evidence="7 8">LMO-2</strain>
    </source>
</reference>
<proteinExistence type="predicted"/>
<dbReference type="CDD" id="cd16914">
    <property type="entry name" value="EcfT"/>
    <property type="match status" value="1"/>
</dbReference>
<evidence type="ECO:0000256" key="6">
    <source>
        <dbReference type="SAM" id="Phobius"/>
    </source>
</evidence>
<evidence type="ECO:0000256" key="4">
    <source>
        <dbReference type="ARBA" id="ARBA00022989"/>
    </source>
</evidence>
<dbReference type="RefSeq" id="WP_342127723.1">
    <property type="nucleotide sequence ID" value="NZ_JBCAUS010000006.1"/>
</dbReference>
<feature type="transmembrane region" description="Helical" evidence="6">
    <location>
        <begin position="21"/>
        <end position="38"/>
    </location>
</feature>
<dbReference type="PANTHER" id="PTHR34857">
    <property type="entry name" value="SLL0384 PROTEIN"/>
    <property type="match status" value="1"/>
</dbReference>